<reference evidence="2" key="1">
    <citation type="submission" date="2019-06" db="EMBL/GenBank/DDBJ databases">
        <title>Complete genome sequence of Methylogaea oryzae strain JCM16910.</title>
        <authorList>
            <person name="Asakawa S."/>
        </authorList>
    </citation>
    <scope>NUCLEOTIDE SEQUENCE</scope>
    <source>
        <strain evidence="2">E10</strain>
    </source>
</reference>
<gene>
    <name evidence="2" type="ORF">MoryE10_09120</name>
</gene>
<dbReference type="RefSeq" id="WP_221048350.1">
    <property type="nucleotide sequence ID" value="NZ_AP019782.1"/>
</dbReference>
<dbReference type="CDD" id="cd02142">
    <property type="entry name" value="McbC_SagB-like_oxidoreductase"/>
    <property type="match status" value="1"/>
</dbReference>
<dbReference type="AlphaFoldDB" id="A0A8D5AJR0"/>
<accession>A0A8D5AJR0</accession>
<name>A0A8D5AJR0_9GAMM</name>
<dbReference type="PANTHER" id="PTHR42741:SF3">
    <property type="entry name" value="NITROREDUCTASE FAMILY PROTEIN"/>
    <property type="match status" value="1"/>
</dbReference>
<dbReference type="Pfam" id="PF00881">
    <property type="entry name" value="Nitroreductase"/>
    <property type="match status" value="1"/>
</dbReference>
<feature type="domain" description="Nitroreductase" evidence="1">
    <location>
        <begin position="436"/>
        <end position="523"/>
    </location>
</feature>
<sequence>MTDPLTTVFEYHQLTKHQFNRYAPSLGYTDWACQPDAFRRYKSAPLKRLSRPEPQETPLFDELHMAGAVPPQMAGVDELSRLLYHSFALSGWVTSNGKHWPLRCVPSAGGMHPVEAYLWCDALTGLTPAPALLHYNAYEHGLELRATLGEQQWRQLLGTLPANALLFGFTNIHWRSSWKFGARAYRFCQHDLGHALGALAYAAATLGWHCTLLPITDPNLAKLLGVAAQEGPEAEQPGCLVAVTPGPLPPNLAASWRLDPSVLEHVQEKLLTHKPAPLSNRYHPWPAIDEVAVACLEQEIVERPRVPPFAGEQASTPRPAGADKLFRRRRSAGRMDGAHNIELEDFLRICRRLGPSRLPFSILPDEPAIHLVFFVHRVKGLAPGMYVMPRSKEGMALLRTELKRMTDWQRTEGIPERLPLFQIQPGDAQIPSRVLSCNQALASGGAFMVCMLADFEGRLNRYGPGEYRRLHWEAGLLGQALYMEAEAIGLNGCGIGCFIDDAVHQQFGIHGNKLQVLYHFSVGGGVEDNAIERHPAYSHLENKGL</sequence>
<dbReference type="InterPro" id="IPR029479">
    <property type="entry name" value="Nitroreductase"/>
</dbReference>
<evidence type="ECO:0000313" key="3">
    <source>
        <dbReference type="Proteomes" id="UP000824988"/>
    </source>
</evidence>
<dbReference type="KEGG" id="moz:MoryE10_09120"/>
<evidence type="ECO:0000313" key="2">
    <source>
        <dbReference type="EMBL" id="BBL70306.1"/>
    </source>
</evidence>
<organism evidence="2 3">
    <name type="scientific">Methylogaea oryzae</name>
    <dbReference type="NCBI Taxonomy" id="1295382"/>
    <lineage>
        <taxon>Bacteria</taxon>
        <taxon>Pseudomonadati</taxon>
        <taxon>Pseudomonadota</taxon>
        <taxon>Gammaproteobacteria</taxon>
        <taxon>Methylococcales</taxon>
        <taxon>Methylococcaceae</taxon>
        <taxon>Methylogaea</taxon>
    </lineage>
</organism>
<protein>
    <recommendedName>
        <fullName evidence="1">Nitroreductase domain-containing protein</fullName>
    </recommendedName>
</protein>
<proteinExistence type="predicted"/>
<evidence type="ECO:0000259" key="1">
    <source>
        <dbReference type="Pfam" id="PF00881"/>
    </source>
</evidence>
<dbReference type="Proteomes" id="UP000824988">
    <property type="component" value="Chromosome"/>
</dbReference>
<dbReference type="EMBL" id="AP019782">
    <property type="protein sequence ID" value="BBL70306.1"/>
    <property type="molecule type" value="Genomic_DNA"/>
</dbReference>
<dbReference type="PANTHER" id="PTHR42741">
    <property type="entry name" value="NITROREDUCTASE FAMILY PROTEIN"/>
    <property type="match status" value="1"/>
</dbReference>
<keyword evidence="3" id="KW-1185">Reference proteome</keyword>